<keyword evidence="2" id="KW-1185">Reference proteome</keyword>
<gene>
    <name evidence="1" type="ORF">RDWZM_002647</name>
</gene>
<feature type="non-terminal residue" evidence="1">
    <location>
        <position position="70"/>
    </location>
</feature>
<organism evidence="1 2">
    <name type="scientific">Blomia tropicalis</name>
    <name type="common">Mite</name>
    <dbReference type="NCBI Taxonomy" id="40697"/>
    <lineage>
        <taxon>Eukaryota</taxon>
        <taxon>Metazoa</taxon>
        <taxon>Ecdysozoa</taxon>
        <taxon>Arthropoda</taxon>
        <taxon>Chelicerata</taxon>
        <taxon>Arachnida</taxon>
        <taxon>Acari</taxon>
        <taxon>Acariformes</taxon>
        <taxon>Sarcoptiformes</taxon>
        <taxon>Astigmata</taxon>
        <taxon>Glycyphagoidea</taxon>
        <taxon>Echimyopodidae</taxon>
        <taxon>Blomia</taxon>
    </lineage>
</organism>
<comment type="caution">
    <text evidence="1">The sequence shown here is derived from an EMBL/GenBank/DDBJ whole genome shotgun (WGS) entry which is preliminary data.</text>
</comment>
<name>A0A9Q0MGP8_BLOTA</name>
<feature type="non-terminal residue" evidence="1">
    <location>
        <position position="1"/>
    </location>
</feature>
<reference evidence="1" key="1">
    <citation type="submission" date="2022-12" db="EMBL/GenBank/DDBJ databases">
        <title>Genome assemblies of Blomia tropicalis.</title>
        <authorList>
            <person name="Cui Y."/>
        </authorList>
    </citation>
    <scope>NUCLEOTIDE SEQUENCE</scope>
    <source>
        <tissue evidence="1">Adult mites</tissue>
    </source>
</reference>
<sequence length="70" mass="8091">KAKTEMQEASNFCQTRIYDLAYFHMFPGRDPQTKTYCRINTHYRCEKSVKSTETTMRRRPCSVCCGNGGG</sequence>
<dbReference type="EMBL" id="JAPWDV010000001">
    <property type="protein sequence ID" value="KAJ6224102.1"/>
    <property type="molecule type" value="Genomic_DNA"/>
</dbReference>
<protein>
    <submittedName>
        <fullName evidence="1">Uncharacterized protein</fullName>
    </submittedName>
</protein>
<dbReference type="AlphaFoldDB" id="A0A9Q0MGP8"/>
<accession>A0A9Q0MGP8</accession>
<dbReference type="Proteomes" id="UP001142055">
    <property type="component" value="Chromosome 1"/>
</dbReference>
<evidence type="ECO:0000313" key="1">
    <source>
        <dbReference type="EMBL" id="KAJ6224102.1"/>
    </source>
</evidence>
<evidence type="ECO:0000313" key="2">
    <source>
        <dbReference type="Proteomes" id="UP001142055"/>
    </source>
</evidence>
<proteinExistence type="predicted"/>